<reference evidence="12 14" key="1">
    <citation type="submission" date="2019-11" db="EMBL/GenBank/DDBJ databases">
        <title>Characterisation of Fundicoccus ignavus gen. nov. sp. nov., a novel genus of the family Aerococcaceae from bulk tank milk.</title>
        <authorList>
            <person name="Siebert A."/>
            <person name="Huptas C."/>
            <person name="Wenning M."/>
            <person name="Scherer S."/>
            <person name="Doll E.V."/>
        </authorList>
    </citation>
    <scope>NUCLEOTIDE SEQUENCE [LARGE SCALE GENOMIC DNA]</scope>
    <source>
        <strain evidence="12 14">DSM 109652</strain>
    </source>
</reference>
<dbReference type="PANTHER" id="PTHR33910">
    <property type="entry name" value="PROTEIN TRANSLOCASE SUBUNIT SECE"/>
    <property type="match status" value="1"/>
</dbReference>
<gene>
    <name evidence="9 11" type="primary">secE</name>
    <name evidence="12" type="ORF">GF867_10145</name>
    <name evidence="11" type="ORF">GIY09_09305</name>
    <name evidence="10" type="ORF">GIY11_07015</name>
</gene>
<dbReference type="GO" id="GO:0008320">
    <property type="term" value="F:protein transmembrane transporter activity"/>
    <property type="evidence" value="ECO:0007669"/>
    <property type="project" value="UniProtKB-UniRule"/>
</dbReference>
<dbReference type="NCBIfam" id="TIGR00964">
    <property type="entry name" value="secE_bact"/>
    <property type="match status" value="1"/>
</dbReference>
<dbReference type="Pfam" id="PF00584">
    <property type="entry name" value="SecE"/>
    <property type="match status" value="1"/>
</dbReference>
<dbReference type="InterPro" id="IPR038379">
    <property type="entry name" value="SecE_sf"/>
</dbReference>
<dbReference type="HAMAP" id="MF_00422">
    <property type="entry name" value="SecE"/>
    <property type="match status" value="1"/>
</dbReference>
<feature type="transmembrane region" description="Helical" evidence="9">
    <location>
        <begin position="25"/>
        <end position="47"/>
    </location>
</feature>
<organism evidence="11 13">
    <name type="scientific">Fundicoccus ignavus</name>
    <dbReference type="NCBI Taxonomy" id="2664442"/>
    <lineage>
        <taxon>Bacteria</taxon>
        <taxon>Bacillati</taxon>
        <taxon>Bacillota</taxon>
        <taxon>Bacilli</taxon>
        <taxon>Lactobacillales</taxon>
        <taxon>Aerococcaceae</taxon>
        <taxon>Fundicoccus</taxon>
    </lineage>
</organism>
<dbReference type="Proteomes" id="UP000440066">
    <property type="component" value="Unassembled WGS sequence"/>
</dbReference>
<dbReference type="GO" id="GO:0009306">
    <property type="term" value="P:protein secretion"/>
    <property type="evidence" value="ECO:0007669"/>
    <property type="project" value="UniProtKB-UniRule"/>
</dbReference>
<evidence type="ECO:0000256" key="8">
    <source>
        <dbReference type="ARBA" id="ARBA00023136"/>
    </source>
</evidence>
<dbReference type="InterPro" id="IPR001901">
    <property type="entry name" value="Translocase_SecE/Sec61-g"/>
</dbReference>
<dbReference type="InterPro" id="IPR005807">
    <property type="entry name" value="SecE_bac"/>
</dbReference>
<comment type="subcellular location">
    <subcellularLocation>
        <location evidence="9">Cell membrane</location>
        <topology evidence="9">Single-pass membrane protein</topology>
    </subcellularLocation>
    <subcellularLocation>
        <location evidence="1">Membrane</location>
    </subcellularLocation>
</comment>
<evidence type="ECO:0000256" key="5">
    <source>
        <dbReference type="ARBA" id="ARBA00022927"/>
    </source>
</evidence>
<evidence type="ECO:0000313" key="10">
    <source>
        <dbReference type="EMBL" id="MRI81765.1"/>
    </source>
</evidence>
<evidence type="ECO:0000313" key="14">
    <source>
        <dbReference type="Proteomes" id="UP000440066"/>
    </source>
</evidence>
<protein>
    <recommendedName>
        <fullName evidence="9">Protein translocase subunit SecE</fullName>
    </recommendedName>
</protein>
<dbReference type="RefSeq" id="WP_153832986.1">
    <property type="nucleotide sequence ID" value="NZ_WJQR01000005.1"/>
</dbReference>
<keyword evidence="7 9" id="KW-0811">Translocation</keyword>
<evidence type="ECO:0000313" key="13">
    <source>
        <dbReference type="Proteomes" id="UP000430975"/>
    </source>
</evidence>
<dbReference type="AlphaFoldDB" id="A0A6I2GLA5"/>
<dbReference type="EMBL" id="WJQR01000005">
    <property type="protein sequence ID" value="MRI81765.1"/>
    <property type="molecule type" value="Genomic_DNA"/>
</dbReference>
<evidence type="ECO:0000256" key="7">
    <source>
        <dbReference type="ARBA" id="ARBA00023010"/>
    </source>
</evidence>
<keyword evidence="3 9" id="KW-1003">Cell membrane</keyword>
<evidence type="ECO:0000256" key="9">
    <source>
        <dbReference type="HAMAP-Rule" id="MF_00422"/>
    </source>
</evidence>
<comment type="subunit">
    <text evidence="9">Component of the Sec protein translocase complex. Heterotrimer consisting of SecY, SecE and SecG subunits. The heterotrimers can form oligomers, although 1 heterotrimer is thought to be able to translocate proteins. Interacts with the ribosome. Interacts with SecDF, and other proteins may be involved. Interacts with SecA.</text>
</comment>
<evidence type="ECO:0000256" key="4">
    <source>
        <dbReference type="ARBA" id="ARBA00022692"/>
    </source>
</evidence>
<keyword evidence="13" id="KW-1185">Reference proteome</keyword>
<evidence type="ECO:0000313" key="12">
    <source>
        <dbReference type="EMBL" id="MRJ47923.1"/>
    </source>
</evidence>
<comment type="similarity">
    <text evidence="9">Belongs to the SecE/SEC61-gamma family.</text>
</comment>
<keyword evidence="8 9" id="KW-0472">Membrane</keyword>
<proteinExistence type="inferred from homology"/>
<dbReference type="Proteomes" id="UP000430975">
    <property type="component" value="Unassembled WGS sequence"/>
</dbReference>
<keyword evidence="5 9" id="KW-0653">Protein transport</keyword>
<dbReference type="GO" id="GO:0065002">
    <property type="term" value="P:intracellular protein transmembrane transport"/>
    <property type="evidence" value="ECO:0007669"/>
    <property type="project" value="UniProtKB-UniRule"/>
</dbReference>
<dbReference type="EMBL" id="WJQT01000016">
    <property type="protein sequence ID" value="MRJ47923.1"/>
    <property type="molecule type" value="Genomic_DNA"/>
</dbReference>
<keyword evidence="6 9" id="KW-1133">Transmembrane helix</keyword>
<accession>A0A6I2GLA5</accession>
<name>A0A6I2GLA5_9LACT</name>
<evidence type="ECO:0000256" key="6">
    <source>
        <dbReference type="ARBA" id="ARBA00022989"/>
    </source>
</evidence>
<dbReference type="PANTHER" id="PTHR33910:SF1">
    <property type="entry name" value="PROTEIN TRANSLOCASE SUBUNIT SECE"/>
    <property type="match status" value="1"/>
</dbReference>
<comment type="caution">
    <text evidence="11">The sequence shown here is derived from an EMBL/GenBank/DDBJ whole genome shotgun (WGS) entry which is preliminary data.</text>
</comment>
<keyword evidence="2 9" id="KW-0813">Transport</keyword>
<dbReference type="EMBL" id="WJQS01000008">
    <property type="protein sequence ID" value="MRI86059.1"/>
    <property type="molecule type" value="Genomic_DNA"/>
</dbReference>
<sequence length="57" mass="6623">MGYFKNVRTEMKQVTWPSAKEVRKYTATVIVMVLIFALFFAVADYGFSNLINWLVTL</sequence>
<evidence type="ECO:0000313" key="11">
    <source>
        <dbReference type="EMBL" id="MRI86059.1"/>
    </source>
</evidence>
<dbReference type="GO" id="GO:0006605">
    <property type="term" value="P:protein targeting"/>
    <property type="evidence" value="ECO:0007669"/>
    <property type="project" value="UniProtKB-UniRule"/>
</dbReference>
<evidence type="ECO:0000256" key="3">
    <source>
        <dbReference type="ARBA" id="ARBA00022475"/>
    </source>
</evidence>
<evidence type="ECO:0000256" key="2">
    <source>
        <dbReference type="ARBA" id="ARBA00022448"/>
    </source>
</evidence>
<dbReference type="Gene3D" id="1.20.5.1030">
    <property type="entry name" value="Preprotein translocase secy subunit"/>
    <property type="match status" value="1"/>
</dbReference>
<evidence type="ECO:0000256" key="1">
    <source>
        <dbReference type="ARBA" id="ARBA00004370"/>
    </source>
</evidence>
<dbReference type="GO" id="GO:0005886">
    <property type="term" value="C:plasma membrane"/>
    <property type="evidence" value="ECO:0007669"/>
    <property type="project" value="UniProtKB-SubCell"/>
</dbReference>
<keyword evidence="4 9" id="KW-0812">Transmembrane</keyword>
<comment type="function">
    <text evidence="9">Essential subunit of the Sec protein translocation channel SecYEG. Clamps together the 2 halves of SecY. May contact the channel plug during translocation.</text>
</comment>
<dbReference type="Proteomes" id="UP000469870">
    <property type="component" value="Unassembled WGS sequence"/>
</dbReference>
<reference evidence="13 15" key="2">
    <citation type="submission" date="2019-11" db="EMBL/GenBank/DDBJ databases">
        <title>Characterisation of Fundicoccus ignavus gen. nov. sp. nov., a novel genus of the family Aerococcaceae isolated from bulk tank milk.</title>
        <authorList>
            <person name="Siebert A."/>
            <person name="Huptas C."/>
            <person name="Wenning M."/>
            <person name="Scherer S."/>
            <person name="Doll E.V."/>
        </authorList>
    </citation>
    <scope>NUCLEOTIDE SEQUENCE [LARGE SCALE GENOMIC DNA]</scope>
    <source>
        <strain evidence="10 15">DSM 109653</strain>
        <strain evidence="11 13">WS4759</strain>
    </source>
</reference>
<evidence type="ECO:0000313" key="15">
    <source>
        <dbReference type="Proteomes" id="UP000469870"/>
    </source>
</evidence>
<dbReference type="GO" id="GO:0043952">
    <property type="term" value="P:protein transport by the Sec complex"/>
    <property type="evidence" value="ECO:0007669"/>
    <property type="project" value="UniProtKB-UniRule"/>
</dbReference>